<gene>
    <name evidence="2" type="ORF">V7S43_008744</name>
</gene>
<evidence type="ECO:0000256" key="1">
    <source>
        <dbReference type="SAM" id="MobiDB-lite"/>
    </source>
</evidence>
<feature type="region of interest" description="Disordered" evidence="1">
    <location>
        <begin position="143"/>
        <end position="190"/>
    </location>
</feature>
<organism evidence="2 3">
    <name type="scientific">Phytophthora oleae</name>
    <dbReference type="NCBI Taxonomy" id="2107226"/>
    <lineage>
        <taxon>Eukaryota</taxon>
        <taxon>Sar</taxon>
        <taxon>Stramenopiles</taxon>
        <taxon>Oomycota</taxon>
        <taxon>Peronosporomycetes</taxon>
        <taxon>Peronosporales</taxon>
        <taxon>Peronosporaceae</taxon>
        <taxon>Phytophthora</taxon>
    </lineage>
</organism>
<accession>A0ABD3FJC0</accession>
<evidence type="ECO:0000313" key="2">
    <source>
        <dbReference type="EMBL" id="KAL3665945.1"/>
    </source>
</evidence>
<proteinExistence type="predicted"/>
<reference evidence="2 3" key="1">
    <citation type="submission" date="2024-09" db="EMBL/GenBank/DDBJ databases">
        <title>Genome sequencing and assembly of Phytophthora oleae, isolate VK10A, causative agent of rot of olive drupes.</title>
        <authorList>
            <person name="Conti Taguali S."/>
            <person name="Riolo M."/>
            <person name="La Spada F."/>
            <person name="Cacciola S.O."/>
            <person name="Dionisio G."/>
        </authorList>
    </citation>
    <scope>NUCLEOTIDE SEQUENCE [LARGE SCALE GENOMIC DNA]</scope>
    <source>
        <strain evidence="2 3">VK10A</strain>
    </source>
</reference>
<dbReference type="AlphaFoldDB" id="A0ABD3FJC0"/>
<sequence>MGAWGEIVADGGQSPKKRIYRLAAAAQGSDPDAEEADTERHEMCTALPCMQPTSLDEVVRYRDAKVATAATMGLTLDGSAKLCGILQVRVDRFRLEFGHDPPVCVAPMQVRLKPGVAPIRAQPRRYSPNDRAFLDSHTDEARVQLQEPPKPLGLSPPNCKEEGAGPRPAGGPAYDHRHERGQRAHGTDAP</sequence>
<evidence type="ECO:0000313" key="3">
    <source>
        <dbReference type="Proteomes" id="UP001632037"/>
    </source>
</evidence>
<comment type="caution">
    <text evidence="2">The sequence shown here is derived from an EMBL/GenBank/DDBJ whole genome shotgun (WGS) entry which is preliminary data.</text>
</comment>
<dbReference type="Proteomes" id="UP001632037">
    <property type="component" value="Unassembled WGS sequence"/>
</dbReference>
<protein>
    <submittedName>
        <fullName evidence="2">Uncharacterized protein</fullName>
    </submittedName>
</protein>
<feature type="compositionally biased region" description="Basic and acidic residues" evidence="1">
    <location>
        <begin position="174"/>
        <end position="190"/>
    </location>
</feature>
<dbReference type="EMBL" id="JBIMZQ010000018">
    <property type="protein sequence ID" value="KAL3665945.1"/>
    <property type="molecule type" value="Genomic_DNA"/>
</dbReference>
<keyword evidence="3" id="KW-1185">Reference proteome</keyword>
<name>A0ABD3FJC0_9STRA</name>